<keyword evidence="2" id="KW-1133">Transmembrane helix</keyword>
<keyword evidence="2" id="KW-0472">Membrane</keyword>
<dbReference type="Pfam" id="PF24871">
    <property type="entry name" value="Piezo_TM1-24"/>
    <property type="match status" value="2"/>
</dbReference>
<feature type="compositionally biased region" description="Acidic residues" evidence="1">
    <location>
        <begin position="778"/>
        <end position="791"/>
    </location>
</feature>
<feature type="transmembrane region" description="Helical" evidence="2">
    <location>
        <begin position="243"/>
        <end position="262"/>
    </location>
</feature>
<evidence type="ECO:0000256" key="2">
    <source>
        <dbReference type="SAM" id="Phobius"/>
    </source>
</evidence>
<sequence length="1089" mass="123773">MLSPMCLVLRTVHVSCQQPIPCFSSPQERSEATLRTSLFTSLCFNSWNSKCHCKIFSYTNWERGTPQTGTAWTRCLIWVPELSDSAEATGGEKIDSKEVLIYEEDLDEGDGTEGDLEESAKLKLFCRLAPVASKLREFIGNMITTEGKVVLKILLGSSGLMLPSLTSSVYFFVFLGLCTWWSWCQTFDPLLFSCLCILLAIFTVGHLIGLYLYQFPVHPGSHSPQLLHQDHCQLRPVLVPPRYPINLLMMYYSLATLIQIWLQEPIMQEERTNKEDRALACSPTPLTAERRRSLWYTTHYPTERKLLSVTQDDYKLSDIAAVTPAFVPRPWQGLPMTLNGNPTDYHTIHRSLLLENGPTKADLYSMPQYHWEPTTTSPEKKEEEDDKKEFEDKWSWEEKRSVKVHAMVSVFQFIMKQSFICTLIATMAWSITYHSWLTFMLLIWSCTLCSSFMVVYGNLLLILRYMWSFELPEIKKVPEILKKTKEPGERASKHLTEQKALQEKEALLSETKIGSQESEEKDDEQDVQVDSKAQEKEEGKEQKEEQQEQREEEEEEEVDEQDVMKVLGNLVVALFIKYLIYICRGMFFFISFEGKIMMYKIIYMVLCLFYVALYQVNYEWWRRILKYFWKSVVTYMMLVLIFIYTYQFENFPGLWQNMTGLKKEKLEDLGLKQFRVAELFTRIFIPASLLLVCILHLYYFHNWFLELTNLSPSPGGGHHAKVNGRVYLIINSLLDFATMKLTASLEVAEVKQLAGSGEETLGGGCPAKAKKGEPGRDSEDEDEDEEDKEEEEMSGVFMSYYFLHVVVDIKALKILASRWYVFLISHKESINVFGITEPVSRGLRLPGDPTGTHSKQGGCQAPGGIPGNPPAPTLGGRVSTPHDHAEDQHQEAGLGQALPIAQRLITGEAQGGDQDVGVLRWEVLLVIPEDLIQHFHLGGHLLGSILEEQELQQVSHHPIQNFLGWYLRAVLWNSPAPSVMVGGGGHCEYSQLCGGFLVVLTFPLAWPGPSPLEEAEIPPCWGLTASILPRMEPGLQEVRPCTLGSSYPRSNKDQQQLQAFLRSPLTGVQGPLRDPRPQSRVGYGGTYGG</sequence>
<feature type="transmembrane region" description="Helical" evidence="2">
    <location>
        <begin position="442"/>
        <end position="467"/>
    </location>
</feature>
<feature type="transmembrane region" description="Helical" evidence="2">
    <location>
        <begin position="679"/>
        <end position="700"/>
    </location>
</feature>
<dbReference type="PANTHER" id="PTHR47049:SF6">
    <property type="entry name" value="PIEZO-TYPE MECHANOSENSITIVE ION CHANNEL COMPONENT"/>
    <property type="match status" value="1"/>
</dbReference>
<dbReference type="Proteomes" id="UP000326458">
    <property type="component" value="Unassembled WGS sequence"/>
</dbReference>
<reference evidence="4 5" key="1">
    <citation type="submission" date="2019-06" db="EMBL/GenBank/DDBJ databases">
        <title>Discovery of a novel chromosome fission-fusion reversal in muntjac.</title>
        <authorList>
            <person name="Mudd A.B."/>
            <person name="Bredeson J.V."/>
            <person name="Baum R."/>
            <person name="Hockemeyer D."/>
            <person name="Rokhsar D.S."/>
        </authorList>
    </citation>
    <scope>NUCLEOTIDE SEQUENCE [LARGE SCALE GENOMIC DNA]</scope>
    <source>
        <strain evidence="4">UTSW_UCB_Mm</strain>
        <tissue evidence="4">Fibroblast cell line</tissue>
    </source>
</reference>
<feature type="region of interest" description="Disordered" evidence="1">
    <location>
        <begin position="758"/>
        <end position="791"/>
    </location>
</feature>
<dbReference type="InterPro" id="IPR056769">
    <property type="entry name" value="Piezo_TM1-24"/>
</dbReference>
<dbReference type="GO" id="GO:0016020">
    <property type="term" value="C:membrane"/>
    <property type="evidence" value="ECO:0007669"/>
    <property type="project" value="InterPro"/>
</dbReference>
<feature type="transmembrane region" description="Helical" evidence="2">
    <location>
        <begin position="570"/>
        <end position="590"/>
    </location>
</feature>
<feature type="transmembrane region" description="Helical" evidence="2">
    <location>
        <begin position="419"/>
        <end position="436"/>
    </location>
</feature>
<gene>
    <name evidence="4" type="ORF">FD754_021111</name>
</gene>
<evidence type="ECO:0000256" key="1">
    <source>
        <dbReference type="SAM" id="MobiDB-lite"/>
    </source>
</evidence>
<accession>A0A5N3V507</accession>
<feature type="transmembrane region" description="Helical" evidence="2">
    <location>
        <begin position="596"/>
        <end position="615"/>
    </location>
</feature>
<feature type="domain" description="Piezo TM1-24" evidence="3">
    <location>
        <begin position="112"/>
        <end position="277"/>
    </location>
</feature>
<protein>
    <recommendedName>
        <fullName evidence="3">Piezo TM1-24 domain-containing protein</fullName>
    </recommendedName>
</protein>
<dbReference type="EMBL" id="VCEA01000003">
    <property type="protein sequence ID" value="KAB0344185.1"/>
    <property type="molecule type" value="Genomic_DNA"/>
</dbReference>
<feature type="transmembrane region" description="Helical" evidence="2">
    <location>
        <begin position="190"/>
        <end position="213"/>
    </location>
</feature>
<feature type="compositionally biased region" description="Acidic residues" evidence="1">
    <location>
        <begin position="517"/>
        <end position="527"/>
    </location>
</feature>
<dbReference type="InterPro" id="IPR027272">
    <property type="entry name" value="Piezo"/>
</dbReference>
<feature type="compositionally biased region" description="Basic and acidic residues" evidence="1">
    <location>
        <begin position="880"/>
        <end position="890"/>
    </location>
</feature>
<feature type="transmembrane region" description="Helical" evidence="2">
    <location>
        <begin position="627"/>
        <end position="646"/>
    </location>
</feature>
<dbReference type="AlphaFoldDB" id="A0A5N3V507"/>
<proteinExistence type="predicted"/>
<feature type="domain" description="Piezo TM1-24" evidence="3">
    <location>
        <begin position="373"/>
        <end position="706"/>
    </location>
</feature>
<dbReference type="PANTHER" id="PTHR47049">
    <property type="entry name" value="PIEZO-TYPE MECHANOSENSITIVE ION CHANNEL HOMOLOG"/>
    <property type="match status" value="1"/>
</dbReference>
<name>A0A5N3V507_MUNMU</name>
<evidence type="ECO:0000313" key="5">
    <source>
        <dbReference type="Proteomes" id="UP000326458"/>
    </source>
</evidence>
<keyword evidence="5" id="KW-1185">Reference proteome</keyword>
<feature type="transmembrane region" description="Helical" evidence="2">
    <location>
        <begin position="160"/>
        <end position="183"/>
    </location>
</feature>
<comment type="caution">
    <text evidence="4">The sequence shown here is derived from an EMBL/GenBank/DDBJ whole genome shotgun (WGS) entry which is preliminary data.</text>
</comment>
<evidence type="ECO:0000313" key="4">
    <source>
        <dbReference type="EMBL" id="KAB0344185.1"/>
    </source>
</evidence>
<feature type="region of interest" description="Disordered" evidence="1">
    <location>
        <begin position="847"/>
        <end position="890"/>
    </location>
</feature>
<dbReference type="GO" id="GO:0008381">
    <property type="term" value="F:mechanosensitive monoatomic ion channel activity"/>
    <property type="evidence" value="ECO:0007669"/>
    <property type="project" value="InterPro"/>
</dbReference>
<feature type="compositionally biased region" description="Basic and acidic residues" evidence="1">
    <location>
        <begin position="532"/>
        <end position="549"/>
    </location>
</feature>
<organism evidence="4 5">
    <name type="scientific">Muntiacus muntjak</name>
    <name type="common">Barking deer</name>
    <name type="synonym">Indian muntjac</name>
    <dbReference type="NCBI Taxonomy" id="9888"/>
    <lineage>
        <taxon>Eukaryota</taxon>
        <taxon>Metazoa</taxon>
        <taxon>Chordata</taxon>
        <taxon>Craniata</taxon>
        <taxon>Vertebrata</taxon>
        <taxon>Euteleostomi</taxon>
        <taxon>Mammalia</taxon>
        <taxon>Eutheria</taxon>
        <taxon>Laurasiatheria</taxon>
        <taxon>Artiodactyla</taxon>
        <taxon>Ruminantia</taxon>
        <taxon>Pecora</taxon>
        <taxon>Cervidae</taxon>
        <taxon>Muntiacinae</taxon>
        <taxon>Muntiacus</taxon>
    </lineage>
</organism>
<evidence type="ECO:0000259" key="3">
    <source>
        <dbReference type="Pfam" id="PF24871"/>
    </source>
</evidence>
<feature type="region of interest" description="Disordered" evidence="1">
    <location>
        <begin position="1066"/>
        <end position="1089"/>
    </location>
</feature>
<keyword evidence="2" id="KW-0812">Transmembrane</keyword>
<feature type="region of interest" description="Disordered" evidence="1">
    <location>
        <begin position="511"/>
        <end position="558"/>
    </location>
</feature>